<dbReference type="GO" id="GO:0000105">
    <property type="term" value="P:L-histidine biosynthetic process"/>
    <property type="evidence" value="ECO:0007669"/>
    <property type="project" value="UniProtKB-UniRule"/>
</dbReference>
<dbReference type="GO" id="GO:0005737">
    <property type="term" value="C:cytoplasm"/>
    <property type="evidence" value="ECO:0007669"/>
    <property type="project" value="UniProtKB-SubCell"/>
</dbReference>
<dbReference type="NCBIfam" id="TIGR00070">
    <property type="entry name" value="hisG"/>
    <property type="match status" value="1"/>
</dbReference>
<dbReference type="GO" id="GO:0000287">
    <property type="term" value="F:magnesium ion binding"/>
    <property type="evidence" value="ECO:0007669"/>
    <property type="project" value="UniProtKB-UniRule"/>
</dbReference>
<dbReference type="InterPro" id="IPR020621">
    <property type="entry name" value="ATP-PRT_HisG_long"/>
</dbReference>
<dbReference type="NCBIfam" id="TIGR03455">
    <property type="entry name" value="HisG_C-term"/>
    <property type="match status" value="1"/>
</dbReference>
<dbReference type="GO" id="GO:0005524">
    <property type="term" value="F:ATP binding"/>
    <property type="evidence" value="ECO:0007669"/>
    <property type="project" value="UniProtKB-KW"/>
</dbReference>
<evidence type="ECO:0000256" key="3">
    <source>
        <dbReference type="ARBA" id="ARBA00007955"/>
    </source>
</evidence>
<organism evidence="14 15">
    <name type="scientific">Herpetosiphon geysericola</name>
    <dbReference type="NCBI Taxonomy" id="70996"/>
    <lineage>
        <taxon>Bacteria</taxon>
        <taxon>Bacillati</taxon>
        <taxon>Chloroflexota</taxon>
        <taxon>Chloroflexia</taxon>
        <taxon>Herpetosiphonales</taxon>
        <taxon>Herpetosiphonaceae</taxon>
        <taxon>Herpetosiphon</taxon>
    </lineage>
</organism>
<dbReference type="UniPathway" id="UPA00031">
    <property type="reaction ID" value="UER00006"/>
</dbReference>
<dbReference type="PANTHER" id="PTHR21403">
    <property type="entry name" value="ATP PHOSPHORIBOSYLTRANSFERASE ATP-PRTASE"/>
    <property type="match status" value="1"/>
</dbReference>
<evidence type="ECO:0000256" key="2">
    <source>
        <dbReference type="ARBA" id="ARBA00004667"/>
    </source>
</evidence>
<dbReference type="SUPFAM" id="SSF53850">
    <property type="entry name" value="Periplasmic binding protein-like II"/>
    <property type="match status" value="1"/>
</dbReference>
<dbReference type="EMBL" id="LGKP01000023">
    <property type="protein sequence ID" value="KPL85752.1"/>
    <property type="molecule type" value="Genomic_DNA"/>
</dbReference>
<dbReference type="PANTHER" id="PTHR21403:SF8">
    <property type="entry name" value="ATP PHOSPHORIBOSYLTRANSFERASE"/>
    <property type="match status" value="1"/>
</dbReference>
<feature type="domain" description="Histidine biosynthesis HisG C-terminal" evidence="13">
    <location>
        <begin position="240"/>
        <end position="321"/>
    </location>
</feature>
<dbReference type="Proteomes" id="UP000050277">
    <property type="component" value="Unassembled WGS sequence"/>
</dbReference>
<keyword evidence="11" id="KW-0479">Metal-binding</keyword>
<proteinExistence type="inferred from homology"/>
<evidence type="ECO:0000256" key="6">
    <source>
        <dbReference type="ARBA" id="ARBA00022605"/>
    </source>
</evidence>
<evidence type="ECO:0000256" key="8">
    <source>
        <dbReference type="ARBA" id="ARBA00022679"/>
    </source>
</evidence>
<evidence type="ECO:0000256" key="1">
    <source>
        <dbReference type="ARBA" id="ARBA00000915"/>
    </source>
</evidence>
<dbReference type="EC" id="2.4.2.17" evidence="4 11"/>
<dbReference type="PATRIC" id="fig|70996.4.peg.3142"/>
<name>A0A0P6YKL6_9CHLR</name>
<comment type="similarity">
    <text evidence="3 11">Belongs to the ATP phosphoribosyltransferase family. Long subfamily.</text>
</comment>
<keyword evidence="7 11" id="KW-0328">Glycosyltransferase</keyword>
<sequence>MDCGDNALMLRFAVPSKGALADDTFRFFESCGLKISRPNPRRYTASIKALPEVEVLLNRVPDIVEKVAEGSIDLGVSGYDLVEELGGESDDLVVVYKDLGFGYCDLVLAVPDHWIDVTSWRDVADLAAEYARSGRQLRIATKFPNLVRQWCHQQGINVFALIDSQGATEAAPSLGYADIIADLTATGTTLRDNHLKMIQGGTILQAQAALIANRRSLRESSQKQRVVQSILELIEARHRAKTYVSLIANVPGADVADVGARVVAHPALAGLQGPTVSPVWSRDGGEGWYAVSLVVDSANILPAIDHLRSIGSSGITVLPVHYVFAERSQSFAALSELMHKS</sequence>
<dbReference type="Gene3D" id="3.40.190.10">
    <property type="entry name" value="Periplasmic binding protein-like II"/>
    <property type="match status" value="2"/>
</dbReference>
<dbReference type="InterPro" id="IPR018198">
    <property type="entry name" value="ATP_PRibTrfase_CS"/>
</dbReference>
<dbReference type="SUPFAM" id="SSF54913">
    <property type="entry name" value="GlnB-like"/>
    <property type="match status" value="1"/>
</dbReference>
<dbReference type="InterPro" id="IPR011322">
    <property type="entry name" value="N-reg_PII-like_a/b"/>
</dbReference>
<evidence type="ECO:0000256" key="11">
    <source>
        <dbReference type="HAMAP-Rule" id="MF_00079"/>
    </source>
</evidence>
<comment type="catalytic activity">
    <reaction evidence="1 11">
        <text>1-(5-phospho-beta-D-ribosyl)-ATP + diphosphate = 5-phospho-alpha-D-ribose 1-diphosphate + ATP</text>
        <dbReference type="Rhea" id="RHEA:18473"/>
        <dbReference type="ChEBI" id="CHEBI:30616"/>
        <dbReference type="ChEBI" id="CHEBI:33019"/>
        <dbReference type="ChEBI" id="CHEBI:58017"/>
        <dbReference type="ChEBI" id="CHEBI:73183"/>
        <dbReference type="EC" id="2.4.2.17"/>
    </reaction>
</comment>
<evidence type="ECO:0000259" key="12">
    <source>
        <dbReference type="Pfam" id="PF01634"/>
    </source>
</evidence>
<keyword evidence="11" id="KW-0067">ATP-binding</keyword>
<dbReference type="HAMAP" id="MF_00079">
    <property type="entry name" value="HisG_Long"/>
    <property type="match status" value="1"/>
</dbReference>
<comment type="caution">
    <text evidence="14">The sequence shown here is derived from an EMBL/GenBank/DDBJ whole genome shotgun (WGS) entry which is preliminary data.</text>
</comment>
<evidence type="ECO:0000256" key="5">
    <source>
        <dbReference type="ARBA" id="ARBA00020998"/>
    </source>
</evidence>
<dbReference type="InterPro" id="IPR001348">
    <property type="entry name" value="ATP_PRibTrfase_HisG"/>
</dbReference>
<dbReference type="InterPro" id="IPR013820">
    <property type="entry name" value="ATP_PRibTrfase_cat"/>
</dbReference>
<evidence type="ECO:0000313" key="14">
    <source>
        <dbReference type="EMBL" id="KPL85752.1"/>
    </source>
</evidence>
<keyword evidence="9 11" id="KW-0368">Histidine biosynthesis</keyword>
<evidence type="ECO:0000256" key="4">
    <source>
        <dbReference type="ARBA" id="ARBA00011946"/>
    </source>
</evidence>
<comment type="pathway">
    <text evidence="2 11">Amino-acid biosynthesis; L-histidine biosynthesis; L-histidine from 5-phospho-alpha-D-ribose 1-diphosphate: step 1/9.</text>
</comment>
<gene>
    <name evidence="11" type="primary">hisG</name>
    <name evidence="14" type="ORF">SE18_15585</name>
</gene>
<dbReference type="InterPro" id="IPR015867">
    <property type="entry name" value="N-reg_PII/ATP_PRibTrfase_C"/>
</dbReference>
<keyword evidence="8 11" id="KW-0808">Transferase</keyword>
<dbReference type="CDD" id="cd13593">
    <property type="entry name" value="PBP2_HisGL3"/>
    <property type="match status" value="1"/>
</dbReference>
<reference evidence="14 15" key="1">
    <citation type="submission" date="2015-07" db="EMBL/GenBank/DDBJ databases">
        <title>Whole genome sequence of Herpetosiphon geysericola DSM 7119.</title>
        <authorList>
            <person name="Hemp J."/>
            <person name="Ward L.M."/>
            <person name="Pace L.A."/>
            <person name="Fischer W.W."/>
        </authorList>
    </citation>
    <scope>NUCLEOTIDE SEQUENCE [LARGE SCALE GENOMIC DNA]</scope>
    <source>
        <strain evidence="14 15">DSM 7119</strain>
    </source>
</reference>
<keyword evidence="15" id="KW-1185">Reference proteome</keyword>
<protein>
    <recommendedName>
        <fullName evidence="5 11">ATP phosphoribosyltransferase</fullName>
        <shortName evidence="11">ATP-PRT</shortName>
        <shortName evidence="11">ATP-PRTase</shortName>
        <ecNumber evidence="4 11">2.4.2.17</ecNumber>
    </recommendedName>
</protein>
<keyword evidence="6 11" id="KW-0028">Amino-acid biosynthesis</keyword>
<keyword evidence="11" id="KW-0547">Nucleotide-binding</keyword>
<dbReference type="STRING" id="70996.SE18_15585"/>
<dbReference type="Gene3D" id="3.30.70.120">
    <property type="match status" value="1"/>
</dbReference>
<dbReference type="Pfam" id="PF01634">
    <property type="entry name" value="HisG"/>
    <property type="match status" value="1"/>
</dbReference>
<comment type="activity regulation">
    <text evidence="11">Feedback inhibited by histidine.</text>
</comment>
<evidence type="ECO:0000313" key="15">
    <source>
        <dbReference type="Proteomes" id="UP000050277"/>
    </source>
</evidence>
<comment type="subcellular location">
    <subcellularLocation>
        <location evidence="11">Cytoplasm</location>
    </subcellularLocation>
</comment>
<dbReference type="GO" id="GO:0003879">
    <property type="term" value="F:ATP phosphoribosyltransferase activity"/>
    <property type="evidence" value="ECO:0007669"/>
    <property type="project" value="UniProtKB-UniRule"/>
</dbReference>
<evidence type="ECO:0000256" key="9">
    <source>
        <dbReference type="ARBA" id="ARBA00023102"/>
    </source>
</evidence>
<evidence type="ECO:0000259" key="13">
    <source>
        <dbReference type="Pfam" id="PF08029"/>
    </source>
</evidence>
<dbReference type="Pfam" id="PF08029">
    <property type="entry name" value="HisG_C"/>
    <property type="match status" value="1"/>
</dbReference>
<dbReference type="PROSITE" id="PS01316">
    <property type="entry name" value="ATP_P_PHORIBOSYLTR"/>
    <property type="match status" value="1"/>
</dbReference>
<feature type="domain" description="ATP phosphoribosyltransferase catalytic" evidence="12">
    <location>
        <begin position="61"/>
        <end position="234"/>
    </location>
</feature>
<evidence type="ECO:0000256" key="10">
    <source>
        <dbReference type="ARBA" id="ARBA00024861"/>
    </source>
</evidence>
<keyword evidence="11" id="KW-0963">Cytoplasm</keyword>
<comment type="function">
    <text evidence="10 11">Catalyzes the condensation of ATP and 5-phosphoribose 1-diphosphate to form N'-(5'-phosphoribosyl)-ATP (PR-ATP). Has a crucial role in the pathway because the rate of histidine biosynthesis seems to be controlled primarily by regulation of HisG enzymatic activity.</text>
</comment>
<dbReference type="AlphaFoldDB" id="A0A0P6YKL6"/>
<accession>A0A0P6YKL6</accession>
<dbReference type="InterPro" id="IPR013115">
    <property type="entry name" value="HisG_C"/>
</dbReference>
<evidence type="ECO:0000256" key="7">
    <source>
        <dbReference type="ARBA" id="ARBA00022676"/>
    </source>
</evidence>
<comment type="cofactor">
    <cofactor evidence="11">
        <name>Mg(2+)</name>
        <dbReference type="ChEBI" id="CHEBI:18420"/>
    </cofactor>
</comment>
<keyword evidence="11" id="KW-0460">Magnesium</keyword>